<dbReference type="RefSeq" id="XP_039131738.1">
    <property type="nucleotide sequence ID" value="XM_039275804.1"/>
</dbReference>
<evidence type="ECO:0000256" key="3">
    <source>
        <dbReference type="ARBA" id="ARBA00022691"/>
    </source>
</evidence>
<protein>
    <submittedName>
        <fullName evidence="6">LOW QUALITY PROTEIN: uncharacterized protein LOC120268375</fullName>
    </submittedName>
</protein>
<evidence type="ECO:0000259" key="4">
    <source>
        <dbReference type="PROSITE" id="PS50280"/>
    </source>
</evidence>
<dbReference type="GeneID" id="120268375"/>
<dbReference type="InterPro" id="IPR036464">
    <property type="entry name" value="Rubisco_LSMT_subst-bd_sf"/>
</dbReference>
<reference evidence="6" key="1">
    <citation type="submission" date="2025-08" db="UniProtKB">
        <authorList>
            <consortium name="RefSeq"/>
        </authorList>
    </citation>
    <scope>IDENTIFICATION</scope>
</reference>
<dbReference type="Gene3D" id="3.90.1420.10">
    <property type="entry name" value="Rubisco LSMT, substrate-binding domain"/>
    <property type="match status" value="1"/>
</dbReference>
<dbReference type="InterPro" id="IPR050600">
    <property type="entry name" value="SETD3_SETD6_MTase"/>
</dbReference>
<dbReference type="InterPro" id="IPR046341">
    <property type="entry name" value="SET_dom_sf"/>
</dbReference>
<evidence type="ECO:0000256" key="1">
    <source>
        <dbReference type="ARBA" id="ARBA00022603"/>
    </source>
</evidence>
<proteinExistence type="predicted"/>
<keyword evidence="2" id="KW-0808">Transferase</keyword>
<accession>A0AB40BW80</accession>
<dbReference type="PANTHER" id="PTHR13271:SF103">
    <property type="entry name" value="N-METHYLTRANSFERASE DOMAIN AND SET DOMAIN CONTAINING PROTEIN-RELATED"/>
    <property type="match status" value="1"/>
</dbReference>
<dbReference type="GO" id="GO:0016279">
    <property type="term" value="F:protein-lysine N-methyltransferase activity"/>
    <property type="evidence" value="ECO:0007669"/>
    <property type="project" value="TreeGrafter"/>
</dbReference>
<dbReference type="PROSITE" id="PS50280">
    <property type="entry name" value="SET"/>
    <property type="match status" value="1"/>
</dbReference>
<evidence type="ECO:0000313" key="6">
    <source>
        <dbReference type="RefSeq" id="XP_039131738.1"/>
    </source>
</evidence>
<evidence type="ECO:0000256" key="2">
    <source>
        <dbReference type="ARBA" id="ARBA00022679"/>
    </source>
</evidence>
<sequence length="538" mass="61100">MALASENELERHGMLTLCLPSLSEQDPLFHKKKRLADVKGLSFEFQIKVPSPPEELQQILNQMIWAARVLHLNEIELYFAEDDNSGPFSPRNELESLGTVLQIVKSSILNAKAERLWVLKFLLNQTEDIFNAVGAGNIVEMISNKFDSSAEDSLLKWGWTHGVETKLRIAYFEGAGRGAVTIEDLSIGDTALEIPESLIISEDVLHESDMNEVFKELDGISADTMMLLWSMRERHNSESRFRFYFETLPKNFHTGLSFGIDALATLEGTLLFEELLQAKEHLRQQYDELCHTLFSNHPKIFRPELYSWEQFLWACELWYSNGMKVILSDGKLKTCLVPIAGFLNHSICPHIIHYGRVDSATKSLKFPLSRPCKKGEQCYLSYGNFPGSHFVTFYGFLPKGDNPYDVIPLDIDAPHAEETHSASDWTTHMVRGTWLSKSKEPPSCGLPSPLLYHLRSIIEDDGNQLPPSPSTRVEIERAVIETIISIFNPMMESLSHTDDFDREISNWDVKLALDYKDLQRRIISSVLASSTIALQMLS</sequence>
<dbReference type="InterPro" id="IPR001214">
    <property type="entry name" value="SET_dom"/>
</dbReference>
<dbReference type="Gene3D" id="3.90.1410.10">
    <property type="entry name" value="set domain protein methyltransferase, domain 1"/>
    <property type="match status" value="1"/>
</dbReference>
<keyword evidence="5" id="KW-1185">Reference proteome</keyword>
<dbReference type="CDD" id="cd10527">
    <property type="entry name" value="SET_LSMT"/>
    <property type="match status" value="1"/>
</dbReference>
<dbReference type="Proteomes" id="UP001515500">
    <property type="component" value="Chromosome 9"/>
</dbReference>
<dbReference type="PANTHER" id="PTHR13271">
    <property type="entry name" value="UNCHARACTERIZED PUTATIVE METHYLTRANSFERASE"/>
    <property type="match status" value="1"/>
</dbReference>
<feature type="domain" description="SET" evidence="4">
    <location>
        <begin position="165"/>
        <end position="383"/>
    </location>
</feature>
<gene>
    <name evidence="6" type="primary">LOC120268375</name>
</gene>
<dbReference type="FunFam" id="3.90.1410.10:FF:000011">
    <property type="entry name" value="Transcription factor, E2F and DP-related"/>
    <property type="match status" value="1"/>
</dbReference>
<evidence type="ECO:0000313" key="5">
    <source>
        <dbReference type="Proteomes" id="UP001515500"/>
    </source>
</evidence>
<keyword evidence="1" id="KW-0489">Methyltransferase</keyword>
<dbReference type="GO" id="GO:0032259">
    <property type="term" value="P:methylation"/>
    <property type="evidence" value="ECO:0007669"/>
    <property type="project" value="UniProtKB-KW"/>
</dbReference>
<dbReference type="AlphaFoldDB" id="A0AB40BW80"/>
<name>A0AB40BW80_DIOCR</name>
<keyword evidence="3" id="KW-0949">S-adenosyl-L-methionine</keyword>
<organism evidence="5 6">
    <name type="scientific">Dioscorea cayennensis subsp. rotundata</name>
    <name type="common">White Guinea yam</name>
    <name type="synonym">Dioscorea rotundata</name>
    <dbReference type="NCBI Taxonomy" id="55577"/>
    <lineage>
        <taxon>Eukaryota</taxon>
        <taxon>Viridiplantae</taxon>
        <taxon>Streptophyta</taxon>
        <taxon>Embryophyta</taxon>
        <taxon>Tracheophyta</taxon>
        <taxon>Spermatophyta</taxon>
        <taxon>Magnoliopsida</taxon>
        <taxon>Liliopsida</taxon>
        <taxon>Dioscoreales</taxon>
        <taxon>Dioscoreaceae</taxon>
        <taxon>Dioscorea</taxon>
    </lineage>
</organism>
<dbReference type="SUPFAM" id="SSF82199">
    <property type="entry name" value="SET domain"/>
    <property type="match status" value="1"/>
</dbReference>